<proteinExistence type="inferred from homology"/>
<dbReference type="Gene3D" id="2.170.130.10">
    <property type="entry name" value="TonB-dependent receptor, plug domain"/>
    <property type="match status" value="1"/>
</dbReference>
<evidence type="ECO:0000256" key="7">
    <source>
        <dbReference type="ARBA" id="ARBA00023136"/>
    </source>
</evidence>
<name>A0A956RQJ2_UNCEI</name>
<keyword evidence="5" id="KW-0732">Signal</keyword>
<comment type="caution">
    <text evidence="14">The sequence shown here is derived from an EMBL/GenBank/DDBJ whole genome shotgun (WGS) entry which is preliminary data.</text>
</comment>
<dbReference type="PANTHER" id="PTHR30069:SF29">
    <property type="entry name" value="HEMOGLOBIN AND HEMOGLOBIN-HAPTOGLOBIN-BINDING PROTEIN 1-RELATED"/>
    <property type="match status" value="1"/>
</dbReference>
<keyword evidence="6 10" id="KW-0798">TonB box</keyword>
<dbReference type="Pfam" id="PF00593">
    <property type="entry name" value="TonB_dep_Rec_b-barrel"/>
    <property type="match status" value="1"/>
</dbReference>
<evidence type="ECO:0000259" key="13">
    <source>
        <dbReference type="Pfam" id="PF07715"/>
    </source>
</evidence>
<accession>A0A956RQJ2</accession>
<dbReference type="Pfam" id="PF07715">
    <property type="entry name" value="Plug"/>
    <property type="match status" value="1"/>
</dbReference>
<feature type="domain" description="TonB-dependent receptor-like beta-barrel" evidence="12">
    <location>
        <begin position="354"/>
        <end position="749"/>
    </location>
</feature>
<dbReference type="Gene3D" id="2.40.170.20">
    <property type="entry name" value="TonB-dependent receptor, beta-barrel domain"/>
    <property type="match status" value="1"/>
</dbReference>
<evidence type="ECO:0000256" key="1">
    <source>
        <dbReference type="ARBA" id="ARBA00004571"/>
    </source>
</evidence>
<reference evidence="14" key="2">
    <citation type="journal article" date="2021" name="Microbiome">
        <title>Successional dynamics and alternative stable states in a saline activated sludge microbial community over 9 years.</title>
        <authorList>
            <person name="Wang Y."/>
            <person name="Ye J."/>
            <person name="Ju F."/>
            <person name="Liu L."/>
            <person name="Boyd J.A."/>
            <person name="Deng Y."/>
            <person name="Parks D.H."/>
            <person name="Jiang X."/>
            <person name="Yin X."/>
            <person name="Woodcroft B.J."/>
            <person name="Tyson G.W."/>
            <person name="Hugenholtz P."/>
            <person name="Polz M.F."/>
            <person name="Zhang T."/>
        </authorList>
    </citation>
    <scope>NUCLEOTIDE SEQUENCE</scope>
    <source>
        <strain evidence="14">HKST-UBA01</strain>
    </source>
</reference>
<dbReference type="PANTHER" id="PTHR30069">
    <property type="entry name" value="TONB-DEPENDENT OUTER MEMBRANE RECEPTOR"/>
    <property type="match status" value="1"/>
</dbReference>
<evidence type="ECO:0000313" key="14">
    <source>
        <dbReference type="EMBL" id="MCA9727664.1"/>
    </source>
</evidence>
<dbReference type="SUPFAM" id="SSF49452">
    <property type="entry name" value="Starch-binding domain-like"/>
    <property type="match status" value="1"/>
</dbReference>
<organism evidence="14 15">
    <name type="scientific">Eiseniibacteriota bacterium</name>
    <dbReference type="NCBI Taxonomy" id="2212470"/>
    <lineage>
        <taxon>Bacteria</taxon>
        <taxon>Candidatus Eiseniibacteriota</taxon>
    </lineage>
</organism>
<dbReference type="InterPro" id="IPR012910">
    <property type="entry name" value="Plug_dom"/>
</dbReference>
<sequence>MIERIHGPGSTPMRMGRLLRAVTLSLAWAWLGGVCDAAETGQLEGRAVAQDSQKPLGFTTVQIPALSRMEFADEEGRFSFDALPTGTWSLTLTRIGYRTVVRSDVVVRAGRTTSITVAMTEAPLAQPEVTINADFIRPGGVTTTAFALDQDEIRRAPGAIEDLSRLVQSLPAVTIGNDERNDIIARGGSPSENLIRVDGLEVPYLNHFASQGSSGGALGMVGSELVQNVLFLAGAFPPQYGDRVSSVLDVKLREGGRTMTRAELGVNLAGASALLEGPLPGGDPADRRGSWLVSVRQSYFDLLQEPFDIPTVPQTTSWLLKSVWEPAPNDRIELLSLGGRDEIDFRADPRDLDDPAKEDSRQSGARSTTGITWRHIHGDHGFGTVTVQDSEARFQSDVEDLDLDGETIFRDRSRTGTTTVRYGLDWKLRELHVRAGAAADRARFDYALDQPVGVESPYSADSSRVDAVRHHAEGTAWRYGTYAEIDFPLLPQEELRGTIGGRVDRFDVLNVDTFGPRAAISWQARPNAELSAAWGRYHQEPDLVYVTAAPENRALRSMRADHTVVGLTILPHADLRATVEVYRKDYDDYPVAVPYPTLSLANAGDLYGVSGLLFPMTSAGTGRSRGVELHVQKKLTRRVYGQLGYTYSRVEHAAADGIRRRGAFDIPHAFTCILGYKTSSWEASMRFRYADGKPYTPVLDEESRRQNRAIYDTSRMYALRGPAYHRLDVRTDRYFRAWGRSWSAYVEVQDLYDRENVFLYAWNSKTESYGPVPQISLLGVFGLRVSL</sequence>
<comment type="subcellular location">
    <subcellularLocation>
        <location evidence="1">Cell outer membrane</location>
        <topology evidence="1">Multi-pass membrane protein</topology>
    </subcellularLocation>
</comment>
<dbReference type="GO" id="GO:0030246">
    <property type="term" value="F:carbohydrate binding"/>
    <property type="evidence" value="ECO:0007669"/>
    <property type="project" value="InterPro"/>
</dbReference>
<evidence type="ECO:0000256" key="4">
    <source>
        <dbReference type="ARBA" id="ARBA00022692"/>
    </source>
</evidence>
<evidence type="ECO:0000256" key="5">
    <source>
        <dbReference type="ARBA" id="ARBA00022729"/>
    </source>
</evidence>
<dbReference type="Proteomes" id="UP000697710">
    <property type="component" value="Unassembled WGS sequence"/>
</dbReference>
<protein>
    <submittedName>
        <fullName evidence="14">TonB-dependent receptor</fullName>
    </submittedName>
</protein>
<keyword evidence="9" id="KW-0998">Cell outer membrane</keyword>
<evidence type="ECO:0000259" key="12">
    <source>
        <dbReference type="Pfam" id="PF00593"/>
    </source>
</evidence>
<reference evidence="14" key="1">
    <citation type="submission" date="2020-04" db="EMBL/GenBank/DDBJ databases">
        <authorList>
            <person name="Zhang T."/>
        </authorList>
    </citation>
    <scope>NUCLEOTIDE SEQUENCE</scope>
    <source>
        <strain evidence="14">HKST-UBA01</strain>
    </source>
</reference>
<dbReference type="GO" id="GO:0044718">
    <property type="term" value="P:siderophore transmembrane transport"/>
    <property type="evidence" value="ECO:0007669"/>
    <property type="project" value="TreeGrafter"/>
</dbReference>
<dbReference type="SUPFAM" id="SSF56935">
    <property type="entry name" value="Porins"/>
    <property type="match status" value="1"/>
</dbReference>
<feature type="region of interest" description="Disordered" evidence="11">
    <location>
        <begin position="346"/>
        <end position="370"/>
    </location>
</feature>
<dbReference type="Pfam" id="PF13620">
    <property type="entry name" value="CarboxypepD_reg"/>
    <property type="match status" value="1"/>
</dbReference>
<evidence type="ECO:0000256" key="10">
    <source>
        <dbReference type="RuleBase" id="RU003357"/>
    </source>
</evidence>
<evidence type="ECO:0000256" key="3">
    <source>
        <dbReference type="ARBA" id="ARBA00022452"/>
    </source>
</evidence>
<dbReference type="InterPro" id="IPR036942">
    <property type="entry name" value="Beta-barrel_TonB_sf"/>
</dbReference>
<dbReference type="GO" id="GO:0009279">
    <property type="term" value="C:cell outer membrane"/>
    <property type="evidence" value="ECO:0007669"/>
    <property type="project" value="UniProtKB-SubCell"/>
</dbReference>
<dbReference type="AlphaFoldDB" id="A0A956RQJ2"/>
<keyword evidence="2" id="KW-0813">Transport</keyword>
<dbReference type="InterPro" id="IPR037066">
    <property type="entry name" value="Plug_dom_sf"/>
</dbReference>
<evidence type="ECO:0000256" key="8">
    <source>
        <dbReference type="ARBA" id="ARBA00023170"/>
    </source>
</evidence>
<dbReference type="GO" id="GO:0015344">
    <property type="term" value="F:siderophore uptake transmembrane transporter activity"/>
    <property type="evidence" value="ECO:0007669"/>
    <property type="project" value="TreeGrafter"/>
</dbReference>
<keyword evidence="4" id="KW-0812">Transmembrane</keyword>
<gene>
    <name evidence="14" type="ORF">KC729_08270</name>
</gene>
<feature type="domain" description="TonB-dependent receptor plug" evidence="13">
    <location>
        <begin position="146"/>
        <end position="243"/>
    </location>
</feature>
<dbReference type="Gene3D" id="2.60.40.1120">
    <property type="entry name" value="Carboxypeptidase-like, regulatory domain"/>
    <property type="match status" value="1"/>
</dbReference>
<comment type="similarity">
    <text evidence="10">Belongs to the TonB-dependent receptor family.</text>
</comment>
<dbReference type="InterPro" id="IPR013784">
    <property type="entry name" value="Carb-bd-like_fold"/>
</dbReference>
<feature type="compositionally biased region" description="Basic and acidic residues" evidence="11">
    <location>
        <begin position="346"/>
        <end position="361"/>
    </location>
</feature>
<keyword evidence="7 10" id="KW-0472">Membrane</keyword>
<keyword evidence="3" id="KW-1134">Transmembrane beta strand</keyword>
<evidence type="ECO:0000256" key="6">
    <source>
        <dbReference type="ARBA" id="ARBA00023077"/>
    </source>
</evidence>
<evidence type="ECO:0000256" key="11">
    <source>
        <dbReference type="SAM" id="MobiDB-lite"/>
    </source>
</evidence>
<dbReference type="EMBL" id="JAGQHR010000209">
    <property type="protein sequence ID" value="MCA9727664.1"/>
    <property type="molecule type" value="Genomic_DNA"/>
</dbReference>
<evidence type="ECO:0000256" key="9">
    <source>
        <dbReference type="ARBA" id="ARBA00023237"/>
    </source>
</evidence>
<dbReference type="InterPro" id="IPR039426">
    <property type="entry name" value="TonB-dep_rcpt-like"/>
</dbReference>
<keyword evidence="8 14" id="KW-0675">Receptor</keyword>
<dbReference type="InterPro" id="IPR000531">
    <property type="entry name" value="Beta-barrel_TonB"/>
</dbReference>
<evidence type="ECO:0000256" key="2">
    <source>
        <dbReference type="ARBA" id="ARBA00022448"/>
    </source>
</evidence>
<evidence type="ECO:0000313" key="15">
    <source>
        <dbReference type="Proteomes" id="UP000697710"/>
    </source>
</evidence>